<keyword evidence="3" id="KW-1185">Reference proteome</keyword>
<evidence type="ECO:0000313" key="3">
    <source>
        <dbReference type="Proteomes" id="UP000249522"/>
    </source>
</evidence>
<evidence type="ECO:0000313" key="2">
    <source>
        <dbReference type="EMBL" id="PZD96115.1"/>
    </source>
</evidence>
<dbReference type="InterPro" id="IPR029441">
    <property type="entry name" value="Cass2"/>
</dbReference>
<reference evidence="2 3" key="1">
    <citation type="submission" date="2018-06" db="EMBL/GenBank/DDBJ databases">
        <title>Paenibacillus imtechensis sp. nov.</title>
        <authorList>
            <person name="Pinnaka A.K."/>
            <person name="Singh H."/>
            <person name="Kaur M."/>
        </authorList>
    </citation>
    <scope>NUCLEOTIDE SEQUENCE [LARGE SCALE GENOMIC DNA]</scope>
    <source>
        <strain evidence="2 3">SMB1</strain>
    </source>
</reference>
<feature type="domain" description="AraC effector-binding" evidence="1">
    <location>
        <begin position="18"/>
        <end position="174"/>
    </location>
</feature>
<sequence length="188" mass="21505">MERTANTAGGRIIGADVVQGRRRQVAGLEYAVCQQQTKPQEVIPIFWQELMERINEIPGRIEKSSTIGLYLYEPPFGPGQDFHYLAGVEVRGDEAVTLPDGMVTRTIEEYDCVVVTYRGKAEDFGIVWDWFHGEWYPQQSEYDAVDHFEFERHDERYLGSDHEGSVFEMYFPVKRRAAGSGSGLPTFQ</sequence>
<protein>
    <recommendedName>
        <fullName evidence="1">AraC effector-binding domain-containing protein</fullName>
    </recommendedName>
</protein>
<dbReference type="InterPro" id="IPR010499">
    <property type="entry name" value="AraC_E-bd"/>
</dbReference>
<dbReference type="Proteomes" id="UP000249522">
    <property type="component" value="Unassembled WGS sequence"/>
</dbReference>
<dbReference type="Gene3D" id="3.20.80.10">
    <property type="entry name" value="Regulatory factor, effector binding domain"/>
    <property type="match status" value="1"/>
</dbReference>
<proteinExistence type="predicted"/>
<accession>A0A2W1LMJ7</accession>
<dbReference type="PANTHER" id="PTHR36444">
    <property type="entry name" value="TRANSCRIPTIONAL REGULATOR PROTEIN YOBU-RELATED"/>
    <property type="match status" value="1"/>
</dbReference>
<dbReference type="PANTHER" id="PTHR36444:SF2">
    <property type="entry name" value="TRANSCRIPTIONAL REGULATOR PROTEIN YOBU-RELATED"/>
    <property type="match status" value="1"/>
</dbReference>
<dbReference type="RefSeq" id="WP_111146403.1">
    <property type="nucleotide sequence ID" value="NZ_QKRB01000042.1"/>
</dbReference>
<organism evidence="2 3">
    <name type="scientific">Paenibacillus sambharensis</name>
    <dbReference type="NCBI Taxonomy" id="1803190"/>
    <lineage>
        <taxon>Bacteria</taxon>
        <taxon>Bacillati</taxon>
        <taxon>Bacillota</taxon>
        <taxon>Bacilli</taxon>
        <taxon>Bacillales</taxon>
        <taxon>Paenibacillaceae</taxon>
        <taxon>Paenibacillus</taxon>
    </lineage>
</organism>
<dbReference type="AlphaFoldDB" id="A0A2W1LMJ7"/>
<dbReference type="OrthoDB" id="9786032at2"/>
<dbReference type="SMART" id="SM00871">
    <property type="entry name" value="AraC_E_bind"/>
    <property type="match status" value="1"/>
</dbReference>
<dbReference type="InterPro" id="IPR011256">
    <property type="entry name" value="Reg_factor_effector_dom_sf"/>
</dbReference>
<name>A0A2W1LMJ7_9BACL</name>
<gene>
    <name evidence="2" type="ORF">DNH61_09380</name>
</gene>
<dbReference type="Pfam" id="PF14526">
    <property type="entry name" value="Cass2"/>
    <property type="match status" value="1"/>
</dbReference>
<evidence type="ECO:0000259" key="1">
    <source>
        <dbReference type="SMART" id="SM00871"/>
    </source>
</evidence>
<dbReference type="InterPro" id="IPR053182">
    <property type="entry name" value="YobU-like_regulator"/>
</dbReference>
<dbReference type="SUPFAM" id="SSF55136">
    <property type="entry name" value="Probable bacterial effector-binding domain"/>
    <property type="match status" value="1"/>
</dbReference>
<comment type="caution">
    <text evidence="2">The sequence shown here is derived from an EMBL/GenBank/DDBJ whole genome shotgun (WGS) entry which is preliminary data.</text>
</comment>
<dbReference type="EMBL" id="QKRB01000042">
    <property type="protein sequence ID" value="PZD96115.1"/>
    <property type="molecule type" value="Genomic_DNA"/>
</dbReference>